<keyword evidence="1 6" id="KW-0645">Protease</keyword>
<keyword evidence="2 6" id="KW-0479">Metal-binding</keyword>
<evidence type="ECO:0000256" key="3">
    <source>
        <dbReference type="ARBA" id="ARBA00022801"/>
    </source>
</evidence>
<dbReference type="SUPFAM" id="SSF55486">
    <property type="entry name" value="Metalloproteases ('zincins'), catalytic domain"/>
    <property type="match status" value="1"/>
</dbReference>
<evidence type="ECO:0000256" key="5">
    <source>
        <dbReference type="ARBA" id="ARBA00023049"/>
    </source>
</evidence>
<dbReference type="GO" id="GO:0006508">
    <property type="term" value="P:proteolysis"/>
    <property type="evidence" value="ECO:0007669"/>
    <property type="project" value="UniProtKB-KW"/>
</dbReference>
<keyword evidence="5 6" id="KW-0482">Metalloprotease</keyword>
<dbReference type="KEGG" id="mgal:NCTC10186_00054"/>
<dbReference type="EMBL" id="LR215031">
    <property type="protein sequence ID" value="VEU72590.1"/>
    <property type="molecule type" value="Genomic_DNA"/>
</dbReference>
<name>A0A449AYL1_9BACT</name>
<dbReference type="EC" id="3.4.24.-" evidence="8"/>
<evidence type="ECO:0000256" key="1">
    <source>
        <dbReference type="ARBA" id="ARBA00022670"/>
    </source>
</evidence>
<reference evidence="8 9" key="1">
    <citation type="submission" date="2019-01" db="EMBL/GenBank/DDBJ databases">
        <authorList>
            <consortium name="Pathogen Informatics"/>
        </authorList>
    </citation>
    <scope>NUCLEOTIDE SEQUENCE [LARGE SCALE GENOMIC DNA]</scope>
    <source>
        <strain evidence="8 9">NCTC10186</strain>
    </source>
</reference>
<dbReference type="InterPro" id="IPR042088">
    <property type="entry name" value="OligoPept_F_C"/>
</dbReference>
<evidence type="ECO:0000256" key="6">
    <source>
        <dbReference type="RuleBase" id="RU003435"/>
    </source>
</evidence>
<keyword evidence="9" id="KW-1185">Reference proteome</keyword>
<dbReference type="Gene3D" id="1.10.1370.20">
    <property type="entry name" value="Oligoendopeptidase f, C-terminal domain"/>
    <property type="match status" value="1"/>
</dbReference>
<dbReference type="GO" id="GO:0046872">
    <property type="term" value="F:metal ion binding"/>
    <property type="evidence" value="ECO:0007669"/>
    <property type="project" value="UniProtKB-UniRule"/>
</dbReference>
<organism evidence="8 9">
    <name type="scientific">Mycoplasmopsis gallopavonis</name>
    <dbReference type="NCBI Taxonomy" id="76629"/>
    <lineage>
        <taxon>Bacteria</taxon>
        <taxon>Bacillati</taxon>
        <taxon>Mycoplasmatota</taxon>
        <taxon>Mycoplasmoidales</taxon>
        <taxon>Metamycoplasmataceae</taxon>
        <taxon>Mycoplasmopsis</taxon>
    </lineage>
</organism>
<sequence>MYKKISLKNKLNLETQDLIAAIYVPHFYYSFYVYKYAIGHLAASFFFSKYKKEGTKALEFYIENFLSAGSSDWPLNILKNAGIDFSFDQVYEDSFNYVETLIEEWVKLGEELFN</sequence>
<evidence type="ECO:0000259" key="7">
    <source>
        <dbReference type="Pfam" id="PF01432"/>
    </source>
</evidence>
<dbReference type="OrthoDB" id="9766487at2"/>
<protein>
    <submittedName>
        <fullName evidence="8">Oligoendopeptidase F, plasmid</fullName>
        <ecNumber evidence="8">3.4.24.-</ecNumber>
    </submittedName>
</protein>
<dbReference type="Proteomes" id="UP000289862">
    <property type="component" value="Chromosome"/>
</dbReference>
<keyword evidence="4 6" id="KW-0862">Zinc</keyword>
<evidence type="ECO:0000313" key="9">
    <source>
        <dbReference type="Proteomes" id="UP000289862"/>
    </source>
</evidence>
<dbReference type="GO" id="GO:0004222">
    <property type="term" value="F:metalloendopeptidase activity"/>
    <property type="evidence" value="ECO:0007669"/>
    <property type="project" value="InterPro"/>
</dbReference>
<evidence type="ECO:0000313" key="8">
    <source>
        <dbReference type="EMBL" id="VEU72590.1"/>
    </source>
</evidence>
<evidence type="ECO:0000256" key="2">
    <source>
        <dbReference type="ARBA" id="ARBA00022723"/>
    </source>
</evidence>
<evidence type="ECO:0000256" key="4">
    <source>
        <dbReference type="ARBA" id="ARBA00022833"/>
    </source>
</evidence>
<accession>A0A449AYL1</accession>
<dbReference type="Pfam" id="PF01432">
    <property type="entry name" value="Peptidase_M3"/>
    <property type="match status" value="1"/>
</dbReference>
<dbReference type="AlphaFoldDB" id="A0A449AYL1"/>
<proteinExistence type="inferred from homology"/>
<dbReference type="RefSeq" id="WP_119572142.1">
    <property type="nucleotide sequence ID" value="NZ_LR215031.1"/>
</dbReference>
<gene>
    <name evidence="8" type="primary">pepF1_1</name>
    <name evidence="8" type="ORF">NCTC10186_00054</name>
</gene>
<keyword evidence="3 6" id="KW-0378">Hydrolase</keyword>
<comment type="similarity">
    <text evidence="6">Belongs to the peptidase M3 family.</text>
</comment>
<feature type="domain" description="Peptidase M3A/M3B catalytic" evidence="7">
    <location>
        <begin position="16"/>
        <end position="96"/>
    </location>
</feature>
<comment type="cofactor">
    <cofactor evidence="6">
        <name>Zn(2+)</name>
        <dbReference type="ChEBI" id="CHEBI:29105"/>
    </cofactor>
    <text evidence="6">Binds 1 zinc ion.</text>
</comment>
<dbReference type="InterPro" id="IPR001567">
    <property type="entry name" value="Pept_M3A_M3B_dom"/>
</dbReference>